<feature type="compositionally biased region" description="Polar residues" evidence="11">
    <location>
        <begin position="24"/>
        <end position="34"/>
    </location>
</feature>
<feature type="binding site" evidence="9">
    <location>
        <position position="221"/>
    </location>
    <ligand>
        <name>5-hydroxyisourate</name>
        <dbReference type="ChEBI" id="CHEBI:18072"/>
    </ligand>
</feature>
<feature type="binding site" evidence="9">
    <location>
        <position position="204"/>
    </location>
    <ligand>
        <name>5-hydroxyisourate</name>
        <dbReference type="ChEBI" id="CHEBI:18072"/>
    </ligand>
</feature>
<comment type="similarity">
    <text evidence="3 7 10">Belongs to the uricase family.</text>
</comment>
<dbReference type="EMBL" id="KV453843">
    <property type="protein sequence ID" value="ODV88591.1"/>
    <property type="molecule type" value="Genomic_DNA"/>
</dbReference>
<feature type="active site" description="Charge relay system" evidence="8">
    <location>
        <position position="97"/>
    </location>
</feature>
<name>A0A1E4TA39_9ASCO</name>
<feature type="binding site" evidence="9">
    <location>
        <position position="97"/>
    </location>
    <ligand>
        <name>O2</name>
        <dbReference type="ChEBI" id="CHEBI:15379"/>
    </ligand>
</feature>
<evidence type="ECO:0000313" key="13">
    <source>
        <dbReference type="Proteomes" id="UP000095023"/>
    </source>
</evidence>
<comment type="subcellular location">
    <subcellularLocation>
        <location evidence="1 7">Peroxisome</location>
    </subcellularLocation>
</comment>
<feature type="binding site" evidence="9">
    <location>
        <position position="98"/>
    </location>
    <ligand>
        <name>5-hydroxyisourate</name>
        <dbReference type="ChEBI" id="CHEBI:18072"/>
    </ligand>
</feature>
<comment type="pathway">
    <text evidence="2 7">Purine metabolism; urate degradation; (S)-allantoin from urate: step 1/3.</text>
</comment>
<feature type="region of interest" description="Disordered" evidence="11">
    <location>
        <begin position="15"/>
        <end position="34"/>
    </location>
</feature>
<evidence type="ECO:0000256" key="7">
    <source>
        <dbReference type="PIRNR" id="PIRNR000241"/>
    </source>
</evidence>
<feature type="binding site" evidence="9">
    <location>
        <position position="204"/>
    </location>
    <ligand>
        <name>urate</name>
        <dbReference type="ChEBI" id="CHEBI:17775"/>
    </ligand>
</feature>
<feature type="binding site" evidence="9">
    <location>
        <position position="301"/>
    </location>
    <ligand>
        <name>urate</name>
        <dbReference type="ChEBI" id="CHEBI:17775"/>
    </ligand>
</feature>
<feature type="binding site" evidence="9">
    <location>
        <position position="301"/>
    </location>
    <ligand>
        <name>5-hydroxyisourate</name>
        <dbReference type="ChEBI" id="CHEBI:18072"/>
    </ligand>
</feature>
<reference evidence="13" key="1">
    <citation type="submission" date="2016-02" db="EMBL/GenBank/DDBJ databases">
        <title>Comparative genomics of biotechnologically important yeasts.</title>
        <authorList>
            <consortium name="DOE Joint Genome Institute"/>
            <person name="Riley R."/>
            <person name="Haridas S."/>
            <person name="Wolfe K.H."/>
            <person name="Lopes M.R."/>
            <person name="Hittinger C.T."/>
            <person name="Goker M."/>
            <person name="Salamov A."/>
            <person name="Wisecaver J."/>
            <person name="Long T.M."/>
            <person name="Aerts A.L."/>
            <person name="Barry K."/>
            <person name="Choi C."/>
            <person name="Clum A."/>
            <person name="Coughlan A.Y."/>
            <person name="Deshpande S."/>
            <person name="Douglass A.P."/>
            <person name="Hanson S.J."/>
            <person name="Klenk H.-P."/>
            <person name="Labutti K."/>
            <person name="Lapidus A."/>
            <person name="Lindquist E."/>
            <person name="Lipzen A."/>
            <person name="Meier-Kolthoff J.P."/>
            <person name="Ohm R.A."/>
            <person name="Otillar R.P."/>
            <person name="Pangilinan J."/>
            <person name="Peng Y."/>
            <person name="Rokas A."/>
            <person name="Rosa C.A."/>
            <person name="Scheuner C."/>
            <person name="Sibirny A.A."/>
            <person name="Slot J.C."/>
            <person name="Stielow J.B."/>
            <person name="Sun H."/>
            <person name="Kurtzman C.P."/>
            <person name="Blackwell M."/>
            <person name="Jeffries T.W."/>
            <person name="Grigoriev I.V."/>
        </authorList>
    </citation>
    <scope>NUCLEOTIDE SEQUENCE [LARGE SCALE GENOMIC DNA]</scope>
    <source>
        <strain evidence="13">NRRL Y-17796</strain>
    </source>
</reference>
<keyword evidence="13" id="KW-1185">Reference proteome</keyword>
<evidence type="ECO:0000256" key="8">
    <source>
        <dbReference type="PIRSR" id="PIRSR000241-1"/>
    </source>
</evidence>
<evidence type="ECO:0000256" key="6">
    <source>
        <dbReference type="ARBA" id="ARBA00023140"/>
    </source>
</evidence>
<comment type="catalytic activity">
    <reaction evidence="7 10">
        <text>urate + O2 + H2O = 5-hydroxyisourate + H2O2</text>
        <dbReference type="Rhea" id="RHEA:21368"/>
        <dbReference type="ChEBI" id="CHEBI:15377"/>
        <dbReference type="ChEBI" id="CHEBI:15379"/>
        <dbReference type="ChEBI" id="CHEBI:16240"/>
        <dbReference type="ChEBI" id="CHEBI:17775"/>
        <dbReference type="ChEBI" id="CHEBI:18072"/>
        <dbReference type="EC" id="1.7.3.3"/>
    </reaction>
</comment>
<dbReference type="NCBIfam" id="TIGR03383">
    <property type="entry name" value="urate_oxi"/>
    <property type="match status" value="1"/>
</dbReference>
<dbReference type="OrthoDB" id="9992118at2759"/>
<dbReference type="GO" id="GO:0019628">
    <property type="term" value="P:urate catabolic process"/>
    <property type="evidence" value="ECO:0007669"/>
    <property type="project" value="UniProtKB-UniPathway"/>
</dbReference>
<dbReference type="PRINTS" id="PR00093">
    <property type="entry name" value="URICASE"/>
</dbReference>
<feature type="binding site" evidence="9">
    <location>
        <position position="97"/>
    </location>
    <ligand>
        <name>5-hydroxyisourate</name>
        <dbReference type="ChEBI" id="CHEBI:18072"/>
    </ligand>
</feature>
<dbReference type="Proteomes" id="UP000095023">
    <property type="component" value="Unassembled WGS sequence"/>
</dbReference>
<feature type="active site" description="Charge relay system" evidence="8">
    <location>
        <position position="49"/>
    </location>
</feature>
<gene>
    <name evidence="12" type="ORF">CANCADRAFT_45103</name>
</gene>
<dbReference type="PROSITE" id="PS00366">
    <property type="entry name" value="URICASE"/>
    <property type="match status" value="1"/>
</dbReference>
<evidence type="ECO:0000256" key="5">
    <source>
        <dbReference type="ARBA" id="ARBA00023002"/>
    </source>
</evidence>
<dbReference type="PANTHER" id="PTHR42874:SF1">
    <property type="entry name" value="URICASE"/>
    <property type="match status" value="1"/>
</dbReference>
<keyword evidence="6 7" id="KW-0576">Peroxisome</keyword>
<accession>A0A1E4TA39</accession>
<dbReference type="InterPro" id="IPR019842">
    <property type="entry name" value="Uricase_CS"/>
</dbReference>
<comment type="function">
    <text evidence="7 10">Catalyzes the oxidation of uric acid to 5-hydroxyisourate, which is further processed to form (S)-allantoin.</text>
</comment>
<dbReference type="GO" id="GO:0004846">
    <property type="term" value="F:urate oxidase activity"/>
    <property type="evidence" value="ECO:0007669"/>
    <property type="project" value="UniProtKB-EC"/>
</dbReference>
<feature type="binding site" evidence="9">
    <location>
        <position position="97"/>
    </location>
    <ligand>
        <name>urate</name>
        <dbReference type="ChEBI" id="CHEBI:17775"/>
    </ligand>
</feature>
<dbReference type="Pfam" id="PF01014">
    <property type="entry name" value="Uricase"/>
    <property type="match status" value="2"/>
</dbReference>
<evidence type="ECO:0000256" key="1">
    <source>
        <dbReference type="ARBA" id="ARBA00004275"/>
    </source>
</evidence>
<dbReference type="PIRSF" id="PIRSF000241">
    <property type="entry name" value="Urate_oxidase"/>
    <property type="match status" value="1"/>
</dbReference>
<feature type="binding site" evidence="9">
    <location>
        <position position="274"/>
    </location>
    <ligand>
        <name>5-hydroxyisourate</name>
        <dbReference type="ChEBI" id="CHEBI:18072"/>
    </ligand>
</feature>
<evidence type="ECO:0000256" key="9">
    <source>
        <dbReference type="PIRSR" id="PIRSR000241-2"/>
    </source>
</evidence>
<dbReference type="GO" id="GO:0005777">
    <property type="term" value="C:peroxisome"/>
    <property type="evidence" value="ECO:0007669"/>
    <property type="project" value="UniProtKB-SubCell"/>
</dbReference>
<feature type="binding site" evidence="9">
    <location>
        <position position="275"/>
    </location>
    <ligand>
        <name>urate</name>
        <dbReference type="ChEBI" id="CHEBI:17775"/>
    </ligand>
</feature>
<evidence type="ECO:0000256" key="11">
    <source>
        <dbReference type="SAM" id="MobiDB-lite"/>
    </source>
</evidence>
<keyword evidence="5 7" id="KW-0560">Oxidoreductase</keyword>
<dbReference type="Gene3D" id="3.10.270.10">
    <property type="entry name" value="Urate Oxidase"/>
    <property type="match status" value="1"/>
</dbReference>
<evidence type="ECO:0000256" key="10">
    <source>
        <dbReference type="RuleBase" id="RU004455"/>
    </source>
</evidence>
<dbReference type="PANTHER" id="PTHR42874">
    <property type="entry name" value="URICASE"/>
    <property type="match status" value="1"/>
</dbReference>
<keyword evidence="4 7" id="KW-0659">Purine metabolism</keyword>
<protein>
    <recommendedName>
        <fullName evidence="7 10">Uricase</fullName>
        <ecNumber evidence="7 10">1.7.3.3</ecNumber>
    </recommendedName>
    <alternativeName>
        <fullName evidence="7">Urate oxidase</fullName>
    </alternativeName>
</protein>
<dbReference type="FunFam" id="3.10.270.10:FF:000001">
    <property type="entry name" value="Uricase"/>
    <property type="match status" value="1"/>
</dbReference>
<dbReference type="SUPFAM" id="SSF55620">
    <property type="entry name" value="Tetrahydrobiopterin biosynthesis enzymes-like"/>
    <property type="match status" value="2"/>
</dbReference>
<dbReference type="AlphaFoldDB" id="A0A1E4TA39"/>
<feature type="binding site" evidence="9">
    <location>
        <position position="301"/>
    </location>
    <ligand>
        <name>O2</name>
        <dbReference type="ChEBI" id="CHEBI:15379"/>
    </ligand>
</feature>
<dbReference type="UniPathway" id="UPA00394">
    <property type="reaction ID" value="UER00650"/>
</dbReference>
<feature type="binding site" evidence="9">
    <location>
        <position position="275"/>
    </location>
    <ligand>
        <name>5-hydroxyisourate</name>
        <dbReference type="ChEBI" id="CHEBI:18072"/>
    </ligand>
</feature>
<dbReference type="EC" id="1.7.3.3" evidence="7 10"/>
<evidence type="ECO:0000256" key="3">
    <source>
        <dbReference type="ARBA" id="ARBA00009760"/>
    </source>
</evidence>
<feature type="active site" description="Charge relay system" evidence="8">
    <location>
        <position position="303"/>
    </location>
</feature>
<feature type="binding site" evidence="9">
    <location>
        <position position="274"/>
    </location>
    <ligand>
        <name>urate</name>
        <dbReference type="ChEBI" id="CHEBI:17775"/>
    </ligand>
</feature>
<evidence type="ECO:0000256" key="4">
    <source>
        <dbReference type="ARBA" id="ARBA00022631"/>
    </source>
</evidence>
<evidence type="ECO:0000313" key="12">
    <source>
        <dbReference type="EMBL" id="ODV88591.1"/>
    </source>
</evidence>
<sequence length="347" mass="38373">MTKYTDSKVHKVEANQATAPFATPESSTSISDSANVGAEGQLSWARYGKDNVRVLKVSRDPTDRETQHVTEYVVCCLLEGNVDRSYTHADNSPIVATDTIKNTVFIKAKENAIEPAELFGAELGSHFVNTYKHIHSAHVDISLVTWTRMSVAGKPHKHSFVANKNERNFVHVDVFEGANGRAGPVSITSQLKDLTVLKSTGSMFYGFHRDEYTTLKDTNDRILSTDIDASWRFGQFENAAAVAAAAKDNVFKNAYEVLRSNTLEIFATQNSPSVQATMYDIARKTIAEVPSIDNITISLPNKHYVELPLDWYKGTQNTGKNAEVYVPTSDPNGLIKCTVSRHARAKL</sequence>
<feature type="binding site" evidence="9">
    <location>
        <position position="98"/>
    </location>
    <ligand>
        <name>urate</name>
        <dbReference type="ChEBI" id="CHEBI:17775"/>
    </ligand>
</feature>
<dbReference type="InterPro" id="IPR002042">
    <property type="entry name" value="Uricase"/>
</dbReference>
<dbReference type="GO" id="GO:0006145">
    <property type="term" value="P:purine nucleobase catabolic process"/>
    <property type="evidence" value="ECO:0007669"/>
    <property type="project" value="TreeGrafter"/>
</dbReference>
<feature type="binding site" evidence="9">
    <location>
        <position position="221"/>
    </location>
    <ligand>
        <name>urate</name>
        <dbReference type="ChEBI" id="CHEBI:17775"/>
    </ligand>
</feature>
<proteinExistence type="inferred from homology"/>
<organism evidence="12 13">
    <name type="scientific">Tortispora caseinolytica NRRL Y-17796</name>
    <dbReference type="NCBI Taxonomy" id="767744"/>
    <lineage>
        <taxon>Eukaryota</taxon>
        <taxon>Fungi</taxon>
        <taxon>Dikarya</taxon>
        <taxon>Ascomycota</taxon>
        <taxon>Saccharomycotina</taxon>
        <taxon>Trigonopsidomycetes</taxon>
        <taxon>Trigonopsidales</taxon>
        <taxon>Trigonopsidaceae</taxon>
        <taxon>Tortispora</taxon>
    </lineage>
</organism>
<evidence type="ECO:0000256" key="2">
    <source>
        <dbReference type="ARBA" id="ARBA00004831"/>
    </source>
</evidence>